<organism evidence="1 2">
    <name type="scientific">Dendrobium catenatum</name>
    <dbReference type="NCBI Taxonomy" id="906689"/>
    <lineage>
        <taxon>Eukaryota</taxon>
        <taxon>Viridiplantae</taxon>
        <taxon>Streptophyta</taxon>
        <taxon>Embryophyta</taxon>
        <taxon>Tracheophyta</taxon>
        <taxon>Spermatophyta</taxon>
        <taxon>Magnoliopsida</taxon>
        <taxon>Liliopsida</taxon>
        <taxon>Asparagales</taxon>
        <taxon>Orchidaceae</taxon>
        <taxon>Epidendroideae</taxon>
        <taxon>Malaxideae</taxon>
        <taxon>Dendrobiinae</taxon>
        <taxon>Dendrobium</taxon>
    </lineage>
</organism>
<accession>A0A2I0WVK0</accession>
<sequence>MLPSGRVRKLNMTSMKSLPTSTNATRFCSLSTRSLTRISNMEYWEEDFCCRPSYLDITMKTYA</sequence>
<gene>
    <name evidence="1" type="ORF">MA16_Dca010910</name>
</gene>
<evidence type="ECO:0000313" key="2">
    <source>
        <dbReference type="Proteomes" id="UP000233837"/>
    </source>
</evidence>
<dbReference type="AlphaFoldDB" id="A0A2I0WVK0"/>
<reference evidence="1 2" key="2">
    <citation type="journal article" date="2017" name="Nature">
        <title>The Apostasia genome and the evolution of orchids.</title>
        <authorList>
            <person name="Zhang G.Q."/>
            <person name="Liu K.W."/>
            <person name="Li Z."/>
            <person name="Lohaus R."/>
            <person name="Hsiao Y.Y."/>
            <person name="Niu S.C."/>
            <person name="Wang J.Y."/>
            <person name="Lin Y.C."/>
            <person name="Xu Q."/>
            <person name="Chen L.J."/>
            <person name="Yoshida K."/>
            <person name="Fujiwara S."/>
            <person name="Wang Z.W."/>
            <person name="Zhang Y.Q."/>
            <person name="Mitsuda N."/>
            <person name="Wang M."/>
            <person name="Liu G.H."/>
            <person name="Pecoraro L."/>
            <person name="Huang H.X."/>
            <person name="Xiao X.J."/>
            <person name="Lin M."/>
            <person name="Wu X.Y."/>
            <person name="Wu W.L."/>
            <person name="Chen Y.Y."/>
            <person name="Chang S.B."/>
            <person name="Sakamoto S."/>
            <person name="Ohme-Takagi M."/>
            <person name="Yagi M."/>
            <person name="Zeng S.J."/>
            <person name="Shen C.Y."/>
            <person name="Yeh C.M."/>
            <person name="Luo Y.B."/>
            <person name="Tsai W.C."/>
            <person name="Van de Peer Y."/>
            <person name="Liu Z.J."/>
        </authorList>
    </citation>
    <scope>NUCLEOTIDE SEQUENCE [LARGE SCALE GENOMIC DNA]</scope>
    <source>
        <tissue evidence="1">The whole plant</tissue>
    </source>
</reference>
<name>A0A2I0WVK0_9ASPA</name>
<dbReference type="EMBL" id="KZ502422">
    <property type="protein sequence ID" value="PKU79682.1"/>
    <property type="molecule type" value="Genomic_DNA"/>
</dbReference>
<dbReference type="Proteomes" id="UP000233837">
    <property type="component" value="Unassembled WGS sequence"/>
</dbReference>
<keyword evidence="2" id="KW-1185">Reference proteome</keyword>
<proteinExistence type="predicted"/>
<protein>
    <submittedName>
        <fullName evidence="1">Uncharacterized protein</fullName>
    </submittedName>
</protein>
<reference evidence="1 2" key="1">
    <citation type="journal article" date="2016" name="Sci. Rep.">
        <title>The Dendrobium catenatum Lindl. genome sequence provides insights into polysaccharide synthase, floral development and adaptive evolution.</title>
        <authorList>
            <person name="Zhang G.Q."/>
            <person name="Xu Q."/>
            <person name="Bian C."/>
            <person name="Tsai W.C."/>
            <person name="Yeh C.M."/>
            <person name="Liu K.W."/>
            <person name="Yoshida K."/>
            <person name="Zhang L.S."/>
            <person name="Chang S.B."/>
            <person name="Chen F."/>
            <person name="Shi Y."/>
            <person name="Su Y.Y."/>
            <person name="Zhang Y.Q."/>
            <person name="Chen L.J."/>
            <person name="Yin Y."/>
            <person name="Lin M."/>
            <person name="Huang H."/>
            <person name="Deng H."/>
            <person name="Wang Z.W."/>
            <person name="Zhu S.L."/>
            <person name="Zhao X."/>
            <person name="Deng C."/>
            <person name="Niu S.C."/>
            <person name="Huang J."/>
            <person name="Wang M."/>
            <person name="Liu G.H."/>
            <person name="Yang H.J."/>
            <person name="Xiao X.J."/>
            <person name="Hsiao Y.Y."/>
            <person name="Wu W.L."/>
            <person name="Chen Y.Y."/>
            <person name="Mitsuda N."/>
            <person name="Ohme-Takagi M."/>
            <person name="Luo Y.B."/>
            <person name="Van de Peer Y."/>
            <person name="Liu Z.J."/>
        </authorList>
    </citation>
    <scope>NUCLEOTIDE SEQUENCE [LARGE SCALE GENOMIC DNA]</scope>
    <source>
        <tissue evidence="1">The whole plant</tissue>
    </source>
</reference>
<evidence type="ECO:0000313" key="1">
    <source>
        <dbReference type="EMBL" id="PKU79682.1"/>
    </source>
</evidence>